<sequence length="67" mass="7469">MCRSALYRHLNTSHTVWRDWPAGLTQEKLGVLAGVDEMSAGARMNQLDGDDKTRLLSQALEIIGEQN</sequence>
<dbReference type="Gene3D" id="1.10.260.40">
    <property type="entry name" value="lambda repressor-like DNA-binding domains"/>
    <property type="match status" value="1"/>
</dbReference>
<evidence type="ECO:0000313" key="1">
    <source>
        <dbReference type="EMBL" id="VVE82565.1"/>
    </source>
</evidence>
<name>A0A5E5BCA1_9BURK</name>
<gene>
    <name evidence="1" type="ORF">PSP31121_03854</name>
</gene>
<dbReference type="InterPro" id="IPR010982">
    <property type="entry name" value="Lambda_DNA-bd_dom_sf"/>
</dbReference>
<accession>A0A5E5BCA1</accession>
<dbReference type="AlphaFoldDB" id="A0A5E5BCA1"/>
<dbReference type="EMBL" id="CABPSR010000011">
    <property type="protein sequence ID" value="VVE82565.1"/>
    <property type="molecule type" value="Genomic_DNA"/>
</dbReference>
<reference evidence="1 2" key="1">
    <citation type="submission" date="2019-08" db="EMBL/GenBank/DDBJ databases">
        <authorList>
            <person name="Peeters C."/>
        </authorList>
    </citation>
    <scope>NUCLEOTIDE SEQUENCE [LARGE SCALE GENOMIC DNA]</scope>
    <source>
        <strain evidence="1 2">LMG 31121</strain>
    </source>
</reference>
<evidence type="ECO:0000313" key="2">
    <source>
        <dbReference type="Proteomes" id="UP000335538"/>
    </source>
</evidence>
<proteinExistence type="predicted"/>
<organism evidence="1 2">
    <name type="scientific">Pandoraea sputorum</name>
    <dbReference type="NCBI Taxonomy" id="93222"/>
    <lineage>
        <taxon>Bacteria</taxon>
        <taxon>Pseudomonadati</taxon>
        <taxon>Pseudomonadota</taxon>
        <taxon>Betaproteobacteria</taxon>
        <taxon>Burkholderiales</taxon>
        <taxon>Burkholderiaceae</taxon>
        <taxon>Pandoraea</taxon>
    </lineage>
</organism>
<dbReference type="Proteomes" id="UP000335538">
    <property type="component" value="Unassembled WGS sequence"/>
</dbReference>
<dbReference type="GO" id="GO:0003677">
    <property type="term" value="F:DNA binding"/>
    <property type="evidence" value="ECO:0007669"/>
    <property type="project" value="InterPro"/>
</dbReference>
<protein>
    <submittedName>
        <fullName evidence="1">Transcriptional regulator</fullName>
    </submittedName>
</protein>